<dbReference type="WBParaSite" id="Hba_21485">
    <property type="protein sequence ID" value="Hba_21485"/>
    <property type="gene ID" value="Hba_21485"/>
</dbReference>
<dbReference type="AlphaFoldDB" id="A0A1I7XUI2"/>
<evidence type="ECO:0000313" key="1">
    <source>
        <dbReference type="Proteomes" id="UP000095283"/>
    </source>
</evidence>
<evidence type="ECO:0000313" key="2">
    <source>
        <dbReference type="WBParaSite" id="Hba_21485"/>
    </source>
</evidence>
<dbReference type="Proteomes" id="UP000095283">
    <property type="component" value="Unplaced"/>
</dbReference>
<keyword evidence="1" id="KW-1185">Reference proteome</keyword>
<sequence>MQEEQIDVFECQVFIPDSDKQDLSGQKMLRREERNHHWLWQSGIIDVIWHIRIVFALVACVFSKPCLSLKTRILASSRPFYGCGWIPLFFSQLCTLY</sequence>
<name>A0A1I7XUI2_HETBA</name>
<proteinExistence type="predicted"/>
<accession>A0A1I7XUI2</accession>
<protein>
    <submittedName>
        <fullName evidence="2">Uncharacterized protein</fullName>
    </submittedName>
</protein>
<organism evidence="1 2">
    <name type="scientific">Heterorhabditis bacteriophora</name>
    <name type="common">Entomopathogenic nematode worm</name>
    <dbReference type="NCBI Taxonomy" id="37862"/>
    <lineage>
        <taxon>Eukaryota</taxon>
        <taxon>Metazoa</taxon>
        <taxon>Ecdysozoa</taxon>
        <taxon>Nematoda</taxon>
        <taxon>Chromadorea</taxon>
        <taxon>Rhabditida</taxon>
        <taxon>Rhabditina</taxon>
        <taxon>Rhabditomorpha</taxon>
        <taxon>Strongyloidea</taxon>
        <taxon>Heterorhabditidae</taxon>
        <taxon>Heterorhabditis</taxon>
    </lineage>
</organism>
<reference evidence="2" key="1">
    <citation type="submission" date="2016-11" db="UniProtKB">
        <authorList>
            <consortium name="WormBaseParasite"/>
        </authorList>
    </citation>
    <scope>IDENTIFICATION</scope>
</reference>